<proteinExistence type="predicted"/>
<reference evidence="2 3" key="1">
    <citation type="submission" date="2018-08" db="EMBL/GenBank/DDBJ databases">
        <title>A genome reference for cultivated species of the human gut microbiota.</title>
        <authorList>
            <person name="Zou Y."/>
            <person name="Xue W."/>
            <person name="Luo G."/>
        </authorList>
    </citation>
    <scope>NUCLEOTIDE SEQUENCE [LARGE SCALE GENOMIC DNA]</scope>
    <source>
        <strain evidence="2 3">CF01-1</strain>
    </source>
</reference>
<gene>
    <name evidence="2" type="ORF">DXA22_10020</name>
</gene>
<name>A0A413KAK2_BIFPS</name>
<organism evidence="2 3">
    <name type="scientific">Bifidobacterium pseudocatenulatum</name>
    <dbReference type="NCBI Taxonomy" id="28026"/>
    <lineage>
        <taxon>Bacteria</taxon>
        <taxon>Bacillati</taxon>
        <taxon>Actinomycetota</taxon>
        <taxon>Actinomycetes</taxon>
        <taxon>Bifidobacteriales</taxon>
        <taxon>Bifidobacteriaceae</taxon>
        <taxon>Bifidobacterium</taxon>
    </lineage>
</organism>
<evidence type="ECO:0000313" key="3">
    <source>
        <dbReference type="Proteomes" id="UP000284163"/>
    </source>
</evidence>
<dbReference type="EMBL" id="QSDK01000027">
    <property type="protein sequence ID" value="RGY74647.1"/>
    <property type="molecule type" value="Genomic_DNA"/>
</dbReference>
<protein>
    <submittedName>
        <fullName evidence="2">Uncharacterized protein</fullName>
    </submittedName>
</protein>
<accession>A0A413KAK2</accession>
<feature type="transmembrane region" description="Helical" evidence="1">
    <location>
        <begin position="21"/>
        <end position="40"/>
    </location>
</feature>
<keyword evidence="1" id="KW-0472">Membrane</keyword>
<feature type="transmembrane region" description="Helical" evidence="1">
    <location>
        <begin position="46"/>
        <end position="65"/>
    </location>
</feature>
<comment type="caution">
    <text evidence="2">The sequence shown here is derived from an EMBL/GenBank/DDBJ whole genome shotgun (WGS) entry which is preliminary data.</text>
</comment>
<keyword evidence="1" id="KW-0812">Transmembrane</keyword>
<sequence>MTTRPLPKPVKPNVKHQHEQYGTLIAVATICITGTLLFSWSVPQHSWQAVICALLMLASVLYLGVIDARHYTLDCEDLE</sequence>
<dbReference type="Proteomes" id="UP000284163">
    <property type="component" value="Unassembled WGS sequence"/>
</dbReference>
<keyword evidence="1" id="KW-1133">Transmembrane helix</keyword>
<evidence type="ECO:0000313" key="2">
    <source>
        <dbReference type="EMBL" id="RGY74647.1"/>
    </source>
</evidence>
<evidence type="ECO:0000256" key="1">
    <source>
        <dbReference type="SAM" id="Phobius"/>
    </source>
</evidence>
<dbReference type="AlphaFoldDB" id="A0A413KAK2"/>